<dbReference type="PANTHER" id="PTHR23292:SF35">
    <property type="entry name" value="LITAF DOMAIN-CONTAINING PROTEIN"/>
    <property type="match status" value="1"/>
</dbReference>
<reference evidence="11" key="2">
    <citation type="submission" date="2016-06" db="EMBL/GenBank/DDBJ databases">
        <title>The genome of a short-lived fish provides insights into sex chromosome evolution and the genetic control of aging.</title>
        <authorList>
            <person name="Reichwald K."/>
            <person name="Felder M."/>
            <person name="Petzold A."/>
            <person name="Koch P."/>
            <person name="Groth M."/>
            <person name="Platzer M."/>
        </authorList>
    </citation>
    <scope>NUCLEOTIDE SEQUENCE</scope>
    <source>
        <tissue evidence="11">Brain</tissue>
    </source>
</reference>
<keyword evidence="7 9" id="KW-0472">Membrane</keyword>
<comment type="similarity">
    <text evidence="4">Belongs to the CDIP1/LITAF family.</text>
</comment>
<evidence type="ECO:0000256" key="5">
    <source>
        <dbReference type="ARBA" id="ARBA00022723"/>
    </source>
</evidence>
<dbReference type="GO" id="GO:0008270">
    <property type="term" value="F:zinc ion binding"/>
    <property type="evidence" value="ECO:0007669"/>
    <property type="project" value="TreeGrafter"/>
</dbReference>
<proteinExistence type="inferred from homology"/>
<dbReference type="PROSITE" id="PS51837">
    <property type="entry name" value="LITAF"/>
    <property type="match status" value="1"/>
</dbReference>
<evidence type="ECO:0000256" key="9">
    <source>
        <dbReference type="SAM" id="Phobius"/>
    </source>
</evidence>
<dbReference type="AlphaFoldDB" id="A0A1A8KG58"/>
<feature type="transmembrane region" description="Helical" evidence="9">
    <location>
        <begin position="155"/>
        <end position="178"/>
    </location>
</feature>
<evidence type="ECO:0000256" key="8">
    <source>
        <dbReference type="SAM" id="Coils"/>
    </source>
</evidence>
<dbReference type="PANTHER" id="PTHR23292">
    <property type="entry name" value="LIPOPOLYSACCHARIDE-INDUCED TUMOR NECROSIS FACTOR-ALPHA FACTOR"/>
    <property type="match status" value="1"/>
</dbReference>
<evidence type="ECO:0000256" key="3">
    <source>
        <dbReference type="ARBA" id="ARBA00004630"/>
    </source>
</evidence>
<dbReference type="InterPro" id="IPR006629">
    <property type="entry name" value="LITAF"/>
</dbReference>
<name>A0A1A8KG58_NOTKU</name>
<protein>
    <recommendedName>
        <fullName evidence="10">LITAF domain-containing protein</fullName>
    </recommendedName>
</protein>
<dbReference type="Pfam" id="PF10601">
    <property type="entry name" value="zf-LITAF-like"/>
    <property type="match status" value="1"/>
</dbReference>
<feature type="domain" description="LITAF" evidence="10">
    <location>
        <begin position="117"/>
        <end position="201"/>
    </location>
</feature>
<accession>A0A1A8KG58</accession>
<gene>
    <name evidence="11" type="primary">CU463855.1</name>
</gene>
<evidence type="ECO:0000256" key="1">
    <source>
        <dbReference type="ARBA" id="ARBA00004125"/>
    </source>
</evidence>
<dbReference type="GO" id="GO:0005634">
    <property type="term" value="C:nucleus"/>
    <property type="evidence" value="ECO:0007669"/>
    <property type="project" value="TreeGrafter"/>
</dbReference>
<keyword evidence="6" id="KW-0862">Zinc</keyword>
<evidence type="ECO:0000256" key="4">
    <source>
        <dbReference type="ARBA" id="ARBA00005975"/>
    </source>
</evidence>
<evidence type="ECO:0000256" key="7">
    <source>
        <dbReference type="ARBA" id="ARBA00023136"/>
    </source>
</evidence>
<dbReference type="SMART" id="SM00714">
    <property type="entry name" value="LITAF"/>
    <property type="match status" value="1"/>
</dbReference>
<keyword evidence="9" id="KW-1133">Transmembrane helix</keyword>
<dbReference type="GO" id="GO:0098560">
    <property type="term" value="C:cytoplasmic side of late endosome membrane"/>
    <property type="evidence" value="ECO:0007669"/>
    <property type="project" value="TreeGrafter"/>
</dbReference>
<dbReference type="EMBL" id="HAEE01011223">
    <property type="protein sequence ID" value="SBR31273.1"/>
    <property type="molecule type" value="Transcribed_RNA"/>
</dbReference>
<sequence>MTSLEYNASKISISVELKQLTFREHQLEDRKKILCVFRELRKRADCEHTEEAAATEDEIEDINKDLKQISERKAELQKTYEEILVSKDQKKIDDKESQAGFDENDSSVYVVEPPSYPAPTVILDVEKLPPHPCRTQCPECRAFIITETFTSISSVTWLVCFMSAMIGCAAGCCLIPFCSDKFKSITHRCPKCRTPIVTLKTL</sequence>
<keyword evidence="8" id="KW-0175">Coiled coil</keyword>
<keyword evidence="9" id="KW-0812">Transmembrane</keyword>
<reference evidence="11" key="1">
    <citation type="submission" date="2016-05" db="EMBL/GenBank/DDBJ databases">
        <authorList>
            <person name="Lavstsen T."/>
            <person name="Jespersen J.S."/>
        </authorList>
    </citation>
    <scope>NUCLEOTIDE SEQUENCE</scope>
    <source>
        <tissue evidence="11">Brain</tissue>
    </source>
</reference>
<dbReference type="InterPro" id="IPR037519">
    <property type="entry name" value="LITAF_fam"/>
</dbReference>
<evidence type="ECO:0000256" key="2">
    <source>
        <dbReference type="ARBA" id="ARBA00004414"/>
    </source>
</evidence>
<evidence type="ECO:0000259" key="10">
    <source>
        <dbReference type="PROSITE" id="PS51837"/>
    </source>
</evidence>
<keyword evidence="5" id="KW-0479">Metal-binding</keyword>
<dbReference type="GO" id="GO:0098574">
    <property type="term" value="C:cytoplasmic side of lysosomal membrane"/>
    <property type="evidence" value="ECO:0007669"/>
    <property type="project" value="TreeGrafter"/>
</dbReference>
<evidence type="ECO:0000313" key="11">
    <source>
        <dbReference type="EMBL" id="SBR31273.1"/>
    </source>
</evidence>
<comment type="subcellular location">
    <subcellularLocation>
        <location evidence="1">Endosome membrane</location>
        <topology evidence="1">Peripheral membrane protein</topology>
        <orientation evidence="1">Cytoplasmic side</orientation>
    </subcellularLocation>
    <subcellularLocation>
        <location evidence="2">Late endosome membrane</location>
    </subcellularLocation>
    <subcellularLocation>
        <location evidence="3">Lysosome membrane</location>
        <topology evidence="3">Peripheral membrane protein</topology>
        <orientation evidence="3">Cytoplasmic side</orientation>
    </subcellularLocation>
</comment>
<evidence type="ECO:0000256" key="6">
    <source>
        <dbReference type="ARBA" id="ARBA00022833"/>
    </source>
</evidence>
<organism evidence="11">
    <name type="scientific">Nothobranchius kuhntae</name>
    <name type="common">Beira killifish</name>
    <dbReference type="NCBI Taxonomy" id="321403"/>
    <lineage>
        <taxon>Eukaryota</taxon>
        <taxon>Metazoa</taxon>
        <taxon>Chordata</taxon>
        <taxon>Craniata</taxon>
        <taxon>Vertebrata</taxon>
        <taxon>Euteleostomi</taxon>
        <taxon>Actinopterygii</taxon>
        <taxon>Neopterygii</taxon>
        <taxon>Teleostei</taxon>
        <taxon>Neoteleostei</taxon>
        <taxon>Acanthomorphata</taxon>
        <taxon>Ovalentaria</taxon>
        <taxon>Atherinomorphae</taxon>
        <taxon>Cyprinodontiformes</taxon>
        <taxon>Nothobranchiidae</taxon>
        <taxon>Nothobranchius</taxon>
    </lineage>
</organism>
<feature type="coiled-coil region" evidence="8">
    <location>
        <begin position="52"/>
        <end position="86"/>
    </location>
</feature>